<feature type="compositionally biased region" description="Polar residues" evidence="1">
    <location>
        <begin position="418"/>
        <end position="431"/>
    </location>
</feature>
<evidence type="ECO:0000256" key="1">
    <source>
        <dbReference type="SAM" id="MobiDB-lite"/>
    </source>
</evidence>
<gene>
    <name evidence="2" type="ORF">V5O48_017784</name>
</gene>
<evidence type="ECO:0000313" key="3">
    <source>
        <dbReference type="Proteomes" id="UP001465976"/>
    </source>
</evidence>
<dbReference type="Proteomes" id="UP001465976">
    <property type="component" value="Unassembled WGS sequence"/>
</dbReference>
<evidence type="ECO:0000313" key="2">
    <source>
        <dbReference type="EMBL" id="KAL0564267.1"/>
    </source>
</evidence>
<feature type="compositionally biased region" description="Polar residues" evidence="1">
    <location>
        <begin position="79"/>
        <end position="89"/>
    </location>
</feature>
<keyword evidence="3" id="KW-1185">Reference proteome</keyword>
<sequence>MVSTRSTRYPTPSPKPSRANRKRTLLEEVPELFIGGGSLSNPWQVPPSEYSTQSQPHRLPLPNLSCAWRRSLSLFSHGSYNGSSPTGRETNVEGDSASDNTCSQWSFEYEDALTSSGLNGSLVTQEAAGTGELERCVAITHEVEERILVISTILDGSERTNIAIEREDERTQAAIPPENFSASETASVAGPLSRPLVFGTIPSIFPVGTAVPGLTNQRYENRPGTTEIGTLSRVWTWSNPYLSATSNEQGDSIGNHSDSLSQDPGLQDCSSLLLELTHQRSLDNTESSFVTPRKTAVHTFSPVMNKLVDVSPKHFPSWFDLSSDDAVMDDENIWSGNSFAVIQSDDSFGLPAGIDEDEQLKLAVTQSIETYRQCYDSNAVIDSNAAIVEVEEESSEPYVGKGKGVARGEYSEAFAQKRATNVPQASSTSAVGTGEQDLRGQGDTPVDKPPAYVPPSGKKHNSSTAPVNGRFVPKPT</sequence>
<proteinExistence type="predicted"/>
<feature type="compositionally biased region" description="Polar residues" evidence="1">
    <location>
        <begin position="1"/>
        <end position="10"/>
    </location>
</feature>
<comment type="caution">
    <text evidence="2">The sequence shown here is derived from an EMBL/GenBank/DDBJ whole genome shotgun (WGS) entry which is preliminary data.</text>
</comment>
<feature type="region of interest" description="Disordered" evidence="1">
    <location>
        <begin position="416"/>
        <end position="476"/>
    </location>
</feature>
<name>A0ABR3EN01_9AGAR</name>
<accession>A0ABR3EN01</accession>
<organism evidence="2 3">
    <name type="scientific">Marasmius crinis-equi</name>
    <dbReference type="NCBI Taxonomy" id="585013"/>
    <lineage>
        <taxon>Eukaryota</taxon>
        <taxon>Fungi</taxon>
        <taxon>Dikarya</taxon>
        <taxon>Basidiomycota</taxon>
        <taxon>Agaricomycotina</taxon>
        <taxon>Agaricomycetes</taxon>
        <taxon>Agaricomycetidae</taxon>
        <taxon>Agaricales</taxon>
        <taxon>Marasmiineae</taxon>
        <taxon>Marasmiaceae</taxon>
        <taxon>Marasmius</taxon>
    </lineage>
</organism>
<protein>
    <submittedName>
        <fullName evidence="2">Uncharacterized protein</fullName>
    </submittedName>
</protein>
<feature type="region of interest" description="Disordered" evidence="1">
    <location>
        <begin position="1"/>
        <end position="23"/>
    </location>
</feature>
<dbReference type="EMBL" id="JBAHYK010002893">
    <property type="protein sequence ID" value="KAL0564267.1"/>
    <property type="molecule type" value="Genomic_DNA"/>
</dbReference>
<feature type="region of interest" description="Disordered" evidence="1">
    <location>
        <begin position="79"/>
        <end position="99"/>
    </location>
</feature>
<reference evidence="2 3" key="1">
    <citation type="submission" date="2024-02" db="EMBL/GenBank/DDBJ databases">
        <title>A draft genome for the cacao thread blight pathogen Marasmius crinis-equi.</title>
        <authorList>
            <person name="Cohen S.P."/>
            <person name="Baruah I.K."/>
            <person name="Amoako-Attah I."/>
            <person name="Bukari Y."/>
            <person name="Meinhardt L.W."/>
            <person name="Bailey B.A."/>
        </authorList>
    </citation>
    <scope>NUCLEOTIDE SEQUENCE [LARGE SCALE GENOMIC DNA]</scope>
    <source>
        <strain evidence="2 3">GH-76</strain>
    </source>
</reference>